<dbReference type="Pfam" id="PF09179">
    <property type="entry name" value="TilS"/>
    <property type="match status" value="1"/>
</dbReference>
<reference evidence="10 11" key="1">
    <citation type="submission" date="2021-05" db="EMBL/GenBank/DDBJ databases">
        <title>Complete genome of Nocardioides aquaticus KCTC 9944T isolated from meromictic and hypersaline Ekho Lake, Antarctica.</title>
        <authorList>
            <person name="Hwang K."/>
            <person name="Kim K.M."/>
            <person name="Choe H."/>
        </authorList>
    </citation>
    <scope>NUCLEOTIDE SEQUENCE [LARGE SCALE GENOMIC DNA]</scope>
    <source>
        <strain evidence="10 11">KCTC 9944</strain>
    </source>
</reference>
<evidence type="ECO:0000256" key="4">
    <source>
        <dbReference type="ARBA" id="ARBA00022741"/>
    </source>
</evidence>
<comment type="catalytic activity">
    <reaction evidence="6 7">
        <text>cytidine(34) in tRNA(Ile2) + L-lysine + ATP = lysidine(34) in tRNA(Ile2) + AMP + diphosphate + H(+)</text>
        <dbReference type="Rhea" id="RHEA:43744"/>
        <dbReference type="Rhea" id="RHEA-COMP:10625"/>
        <dbReference type="Rhea" id="RHEA-COMP:10670"/>
        <dbReference type="ChEBI" id="CHEBI:15378"/>
        <dbReference type="ChEBI" id="CHEBI:30616"/>
        <dbReference type="ChEBI" id="CHEBI:32551"/>
        <dbReference type="ChEBI" id="CHEBI:33019"/>
        <dbReference type="ChEBI" id="CHEBI:82748"/>
        <dbReference type="ChEBI" id="CHEBI:83665"/>
        <dbReference type="ChEBI" id="CHEBI:456215"/>
        <dbReference type="EC" id="6.3.4.19"/>
    </reaction>
</comment>
<organism evidence="10 11">
    <name type="scientific">Nocardioides aquaticus</name>
    <dbReference type="NCBI Taxonomy" id="160826"/>
    <lineage>
        <taxon>Bacteria</taxon>
        <taxon>Bacillati</taxon>
        <taxon>Actinomycetota</taxon>
        <taxon>Actinomycetes</taxon>
        <taxon>Propionibacteriales</taxon>
        <taxon>Nocardioidaceae</taxon>
        <taxon>Nocardioides</taxon>
    </lineage>
</organism>
<dbReference type="SUPFAM" id="SSF52402">
    <property type="entry name" value="Adenine nucleotide alpha hydrolases-like"/>
    <property type="match status" value="1"/>
</dbReference>
<name>A0ABX8EGK2_9ACTN</name>
<dbReference type="PANTHER" id="PTHR43033:SF1">
    <property type="entry name" value="TRNA(ILE)-LYSIDINE SYNTHASE-RELATED"/>
    <property type="match status" value="1"/>
</dbReference>
<dbReference type="InterPro" id="IPR014729">
    <property type="entry name" value="Rossmann-like_a/b/a_fold"/>
</dbReference>
<dbReference type="Gene3D" id="3.40.50.620">
    <property type="entry name" value="HUPs"/>
    <property type="match status" value="1"/>
</dbReference>
<dbReference type="EC" id="6.3.4.19" evidence="7"/>
<dbReference type="CDD" id="cd01992">
    <property type="entry name" value="TilS_N"/>
    <property type="match status" value="1"/>
</dbReference>
<keyword evidence="11" id="KW-1185">Reference proteome</keyword>
<dbReference type="InterPro" id="IPR012094">
    <property type="entry name" value="tRNA_Ile_lys_synt"/>
</dbReference>
<evidence type="ECO:0000256" key="5">
    <source>
        <dbReference type="ARBA" id="ARBA00022840"/>
    </source>
</evidence>
<dbReference type="SUPFAM" id="SSF82829">
    <property type="entry name" value="MesJ substrate recognition domain-like"/>
    <property type="match status" value="1"/>
</dbReference>
<evidence type="ECO:0000256" key="7">
    <source>
        <dbReference type="HAMAP-Rule" id="MF_01161"/>
    </source>
</evidence>
<gene>
    <name evidence="7 10" type="primary">tilS</name>
    <name evidence="10" type="ORF">ENKNEFLB_00570</name>
</gene>
<feature type="domain" description="tRNA(Ile)-lysidine/2-thiocytidine synthase N-terminal" evidence="8">
    <location>
        <begin position="29"/>
        <end position="210"/>
    </location>
</feature>
<evidence type="ECO:0000259" key="9">
    <source>
        <dbReference type="Pfam" id="PF09179"/>
    </source>
</evidence>
<dbReference type="RefSeq" id="WP_214057812.1">
    <property type="nucleotide sequence ID" value="NZ_BAAAHS010000195.1"/>
</dbReference>
<dbReference type="EMBL" id="CP075371">
    <property type="protein sequence ID" value="QVT78197.1"/>
    <property type="molecule type" value="Genomic_DNA"/>
</dbReference>
<keyword evidence="5 7" id="KW-0067">ATP-binding</keyword>
<evidence type="ECO:0000256" key="2">
    <source>
        <dbReference type="ARBA" id="ARBA00022598"/>
    </source>
</evidence>
<keyword evidence="3 7" id="KW-0819">tRNA processing</keyword>
<evidence type="ECO:0000256" key="1">
    <source>
        <dbReference type="ARBA" id="ARBA00022490"/>
    </source>
</evidence>
<dbReference type="GO" id="GO:0032267">
    <property type="term" value="F:tRNA(Ile)-lysidine synthase activity"/>
    <property type="evidence" value="ECO:0007669"/>
    <property type="project" value="UniProtKB-EC"/>
</dbReference>
<evidence type="ECO:0000256" key="6">
    <source>
        <dbReference type="ARBA" id="ARBA00048539"/>
    </source>
</evidence>
<dbReference type="InterPro" id="IPR015262">
    <property type="entry name" value="tRNA_Ile_lys_synt_subst-bd"/>
</dbReference>
<dbReference type="InterPro" id="IPR012795">
    <property type="entry name" value="tRNA_Ile_lys_synt_N"/>
</dbReference>
<dbReference type="Pfam" id="PF01171">
    <property type="entry name" value="ATP_bind_3"/>
    <property type="match status" value="1"/>
</dbReference>
<dbReference type="PANTHER" id="PTHR43033">
    <property type="entry name" value="TRNA(ILE)-LYSIDINE SYNTHASE-RELATED"/>
    <property type="match status" value="1"/>
</dbReference>
<dbReference type="NCBIfam" id="TIGR02432">
    <property type="entry name" value="lysidine_TilS_N"/>
    <property type="match status" value="1"/>
</dbReference>
<protein>
    <recommendedName>
        <fullName evidence="7">tRNA(Ile)-lysidine synthase</fullName>
        <ecNumber evidence="7">6.3.4.19</ecNumber>
    </recommendedName>
    <alternativeName>
        <fullName evidence="7">tRNA(Ile)-2-lysyl-cytidine synthase</fullName>
    </alternativeName>
    <alternativeName>
        <fullName evidence="7">tRNA(Ile)-lysidine synthetase</fullName>
    </alternativeName>
</protein>
<dbReference type="Proteomes" id="UP000679307">
    <property type="component" value="Chromosome"/>
</dbReference>
<sequence>MSHDQAVVAVRRGVRDALAGLDPRATGPVVVACSGGADSLALLAATVAEVARAGRAGAPTPRVVGATVDHGLQDGSAEHAARVVEQMATTGADETLTARVAVTTAGRGPEAAAREARYAVLEQVATSLDAAAVLLGHTLDDQAETVLLGLARGSGGRSVAGMRPGFGPFLRPLLDVRRAETLAYCAAEGLTVWDDPHNEDPRFTRVRVRRRVLPVLEEELGPGVAETLARTAGQLRADTEALDGWAEDALATASTGDGALDLAPLTALPAAVRTRVLRAAALRAGSPGAELFHVHVAALDRLVAGRLRGQVQLPGHLTGSLVAGTLRFTATVVPG</sequence>
<comment type="similarity">
    <text evidence="7">Belongs to the tRNA(Ile)-lysidine synthase family.</text>
</comment>
<comment type="domain">
    <text evidence="7">The N-terminal region contains the highly conserved SGGXDS motif, predicted to be a P-loop motif involved in ATP binding.</text>
</comment>
<comment type="function">
    <text evidence="7">Ligates lysine onto the cytidine present at position 34 of the AUA codon-specific tRNA(Ile) that contains the anticodon CAU, in an ATP-dependent manner. Cytidine is converted to lysidine, thus changing the amino acid specificity of the tRNA from methionine to isoleucine.</text>
</comment>
<evidence type="ECO:0000256" key="3">
    <source>
        <dbReference type="ARBA" id="ARBA00022694"/>
    </source>
</evidence>
<feature type="domain" description="tRNA(Ile)-lysidine synthase substrate-binding" evidence="9">
    <location>
        <begin position="260"/>
        <end position="315"/>
    </location>
</feature>
<keyword evidence="1 7" id="KW-0963">Cytoplasm</keyword>
<evidence type="ECO:0000313" key="10">
    <source>
        <dbReference type="EMBL" id="QVT78197.1"/>
    </source>
</evidence>
<dbReference type="HAMAP" id="MF_01161">
    <property type="entry name" value="tRNA_Ile_lys_synt"/>
    <property type="match status" value="1"/>
</dbReference>
<dbReference type="Gene3D" id="1.20.59.20">
    <property type="match status" value="1"/>
</dbReference>
<keyword evidence="2 7" id="KW-0436">Ligase</keyword>
<evidence type="ECO:0000259" key="8">
    <source>
        <dbReference type="Pfam" id="PF01171"/>
    </source>
</evidence>
<evidence type="ECO:0000313" key="11">
    <source>
        <dbReference type="Proteomes" id="UP000679307"/>
    </source>
</evidence>
<feature type="binding site" evidence="7">
    <location>
        <begin position="34"/>
        <end position="39"/>
    </location>
    <ligand>
        <name>ATP</name>
        <dbReference type="ChEBI" id="CHEBI:30616"/>
    </ligand>
</feature>
<comment type="subcellular location">
    <subcellularLocation>
        <location evidence="7">Cytoplasm</location>
    </subcellularLocation>
</comment>
<dbReference type="InterPro" id="IPR011063">
    <property type="entry name" value="TilS/TtcA_N"/>
</dbReference>
<accession>A0ABX8EGK2</accession>
<keyword evidence="4 7" id="KW-0547">Nucleotide-binding</keyword>
<proteinExistence type="inferred from homology"/>